<organism evidence="3 4">
    <name type="scientific">Meira miltonrushii</name>
    <dbReference type="NCBI Taxonomy" id="1280837"/>
    <lineage>
        <taxon>Eukaryota</taxon>
        <taxon>Fungi</taxon>
        <taxon>Dikarya</taxon>
        <taxon>Basidiomycota</taxon>
        <taxon>Ustilaginomycotina</taxon>
        <taxon>Exobasidiomycetes</taxon>
        <taxon>Exobasidiales</taxon>
        <taxon>Brachybasidiaceae</taxon>
        <taxon>Meira</taxon>
    </lineage>
</organism>
<feature type="compositionally biased region" description="Polar residues" evidence="1">
    <location>
        <begin position="147"/>
        <end position="161"/>
    </location>
</feature>
<feature type="compositionally biased region" description="Polar residues" evidence="1">
    <location>
        <begin position="458"/>
        <end position="470"/>
    </location>
</feature>
<dbReference type="EMBL" id="KZ819604">
    <property type="protein sequence ID" value="PWN33709.1"/>
    <property type="molecule type" value="Genomic_DNA"/>
</dbReference>
<evidence type="ECO:0000256" key="1">
    <source>
        <dbReference type="SAM" id="MobiDB-lite"/>
    </source>
</evidence>
<protein>
    <submittedName>
        <fullName evidence="3">TBC-domain-containing protein</fullName>
    </submittedName>
</protein>
<dbReference type="Gene3D" id="1.10.472.80">
    <property type="entry name" value="Ypt/Rab-GAP domain of gyp1p, domain 3"/>
    <property type="match status" value="1"/>
</dbReference>
<dbReference type="Gene3D" id="1.10.10.750">
    <property type="entry name" value="Ypt/Rab-GAP domain of gyp1p, domain 1"/>
    <property type="match status" value="1"/>
</dbReference>
<dbReference type="AlphaFoldDB" id="A0A316V7W2"/>
<dbReference type="Pfam" id="PF00566">
    <property type="entry name" value="RabGAP-TBC"/>
    <property type="match status" value="1"/>
</dbReference>
<feature type="compositionally biased region" description="Low complexity" evidence="1">
    <location>
        <begin position="1079"/>
        <end position="1094"/>
    </location>
</feature>
<dbReference type="PROSITE" id="PS50086">
    <property type="entry name" value="TBC_RABGAP"/>
    <property type="match status" value="1"/>
</dbReference>
<feature type="compositionally biased region" description="Polar residues" evidence="1">
    <location>
        <begin position="640"/>
        <end position="666"/>
    </location>
</feature>
<dbReference type="InParanoid" id="A0A316V7W2"/>
<dbReference type="STRING" id="1280837.A0A316V7W2"/>
<dbReference type="RefSeq" id="XP_025354011.1">
    <property type="nucleotide sequence ID" value="XM_025499119.1"/>
</dbReference>
<feature type="region of interest" description="Disordered" evidence="1">
    <location>
        <begin position="381"/>
        <end position="509"/>
    </location>
</feature>
<proteinExistence type="predicted"/>
<feature type="region of interest" description="Disordered" evidence="1">
    <location>
        <begin position="285"/>
        <end position="352"/>
    </location>
</feature>
<feature type="compositionally biased region" description="Polar residues" evidence="1">
    <location>
        <begin position="567"/>
        <end position="581"/>
    </location>
</feature>
<reference evidence="3 4" key="1">
    <citation type="journal article" date="2018" name="Mol. Biol. Evol.">
        <title>Broad Genomic Sampling Reveals a Smut Pathogenic Ancestry of the Fungal Clade Ustilaginomycotina.</title>
        <authorList>
            <person name="Kijpornyongpan T."/>
            <person name="Mondo S.J."/>
            <person name="Barry K."/>
            <person name="Sandor L."/>
            <person name="Lee J."/>
            <person name="Lipzen A."/>
            <person name="Pangilinan J."/>
            <person name="LaButti K."/>
            <person name="Hainaut M."/>
            <person name="Henrissat B."/>
            <person name="Grigoriev I.V."/>
            <person name="Spatafora J.W."/>
            <person name="Aime M.C."/>
        </authorList>
    </citation>
    <scope>NUCLEOTIDE SEQUENCE [LARGE SCALE GENOMIC DNA]</scope>
    <source>
        <strain evidence="3 4">MCA 3882</strain>
    </source>
</reference>
<evidence type="ECO:0000313" key="4">
    <source>
        <dbReference type="Proteomes" id="UP000245771"/>
    </source>
</evidence>
<gene>
    <name evidence="3" type="ORF">FA14DRAFT_161430</name>
</gene>
<dbReference type="GO" id="GO:0005096">
    <property type="term" value="F:GTPase activator activity"/>
    <property type="evidence" value="ECO:0007669"/>
    <property type="project" value="TreeGrafter"/>
</dbReference>
<feature type="compositionally biased region" description="Polar residues" evidence="1">
    <location>
        <begin position="285"/>
        <end position="305"/>
    </location>
</feature>
<dbReference type="Proteomes" id="UP000245771">
    <property type="component" value="Unassembled WGS sequence"/>
</dbReference>
<dbReference type="SMART" id="SM00164">
    <property type="entry name" value="TBC"/>
    <property type="match status" value="1"/>
</dbReference>
<evidence type="ECO:0000313" key="3">
    <source>
        <dbReference type="EMBL" id="PWN33709.1"/>
    </source>
</evidence>
<feature type="compositionally biased region" description="Low complexity" evidence="1">
    <location>
        <begin position="677"/>
        <end position="706"/>
    </location>
</feature>
<evidence type="ECO:0000259" key="2">
    <source>
        <dbReference type="PROSITE" id="PS50086"/>
    </source>
</evidence>
<feature type="domain" description="Rab-GAP TBC" evidence="2">
    <location>
        <begin position="800"/>
        <end position="994"/>
    </location>
</feature>
<dbReference type="Gene3D" id="1.10.8.270">
    <property type="entry name" value="putative rabgap domain of human tbc1 domain family member 14 like domains"/>
    <property type="match status" value="1"/>
</dbReference>
<feature type="compositionally biased region" description="Polar residues" evidence="1">
    <location>
        <begin position="396"/>
        <end position="406"/>
    </location>
</feature>
<dbReference type="InterPro" id="IPR050302">
    <property type="entry name" value="Rab_GAP_TBC_domain"/>
</dbReference>
<dbReference type="GeneID" id="37020900"/>
<dbReference type="OrthoDB" id="159449at2759"/>
<feature type="region of interest" description="Disordered" evidence="1">
    <location>
        <begin position="244"/>
        <end position="271"/>
    </location>
</feature>
<dbReference type="SUPFAM" id="SSF47923">
    <property type="entry name" value="Ypt/Rab-GAP domain of gyp1p"/>
    <property type="match status" value="2"/>
</dbReference>
<dbReference type="PANTHER" id="PTHR47219:SF9">
    <property type="entry name" value="GTPASE ACTIVATING PROTEIN AND CENTROSOME-ASSOCIATED, ISOFORM B"/>
    <property type="match status" value="1"/>
</dbReference>
<feature type="compositionally biased region" description="Low complexity" evidence="1">
    <location>
        <begin position="335"/>
        <end position="344"/>
    </location>
</feature>
<feature type="region of interest" description="Disordered" evidence="1">
    <location>
        <begin position="553"/>
        <end position="731"/>
    </location>
</feature>
<dbReference type="InterPro" id="IPR000195">
    <property type="entry name" value="Rab-GAP-TBC_dom"/>
</dbReference>
<keyword evidence="4" id="KW-1185">Reference proteome</keyword>
<feature type="compositionally biased region" description="Polar residues" evidence="1">
    <location>
        <begin position="245"/>
        <end position="271"/>
    </location>
</feature>
<feature type="region of interest" description="Disordered" evidence="1">
    <location>
        <begin position="1074"/>
        <end position="1104"/>
    </location>
</feature>
<name>A0A316V7W2_9BASI</name>
<sequence length="1104" mass="118543">MDAHTLNAWTRFALQKGGIGSCTALIDNPATDLEDLMFMAGEKIVVLRRLDDEAQSESSKGRGVISDADAWFLGYCEGVVGRFKGAHVQFHGKLKKPVLMRRSGVGAIRESTLRPMSKSEAANLHASQVPPGIPVTAVDSDEEDGSIETSGSRKSTQVNPDTTRDQKYNGKTVGPSSTSIDRHRAEESLSSNKGLNGKMARLGVTTPPLSDESHARAAIARKASIADDSDSDDESDTHLPWARASTASNFSSASHDTPTKGNGSDPHQQSLAQGTLSSKAIANLNMSNTLPPSPISSAESPLTSKSAEHGIPPSGSFEGVIPRIRAPGSGHKQNSDSVSTMTTSESEEDARRKDHALSIYEIYGRDSVAFPNFDFRSLNGKTSSLGGRLTPAKSAESLSVPRSTPASPLLPVDSSELGQRQPAIALRASSNRRPTAAPPVPTGQVASSLRRKAEAGSAASSSDHSLGMTASGSGSGSFGTFDPRRRPSMGNLNSARHQAGRGPMSPQDARMPGMSGDGSNFVPPMPAAMEDSNHFRRPSSDRVLGSNLLARRAQESGPMNDGPSMLIDTQNVSRPNNQRNDSFMRVTEGALPSPSAANFRRTSSDRTSHRERVGSGQLRKNPSNPQPGPHGGMTALMIPPSNSNHQGQNNTPSRSPSPLSAQSVNGTGMRPYSPSGALSASPSNNSQNPALGSSPSRLPSPLSPNSQAQLPLGRQPQFGGPQEGVNSPTKMFSGANAPFANINPANVSFDKLGFLIGTSPPFTTPMEDAEDMKVWRQLVAENNVESAKKGRKVKKMVHNGIPHSMRATVWPFLASAHVRRRPGLFEELCKVSQSAKGKRGKEALYEAIDKDLDRAYPDHKQFMGPESTGVADLEAILKAYVHYNPIVGYTQGMNLVAGFLLIQMPAEEAFWLMCALLRDVHMEGYYSGEMKQLHVDGIIFGQLLQAMDPELAARLIELNVEPINFAPNWLLPLFSRILPWQTLLRAWDVFFFEGPSWILRVALAVVRILRDPLMDKRVCPGTGEALRLLLHPPQQLLTPENVIPCALSVKLKDGEMRKLGRQASKLVRSTVLNQATRGRSQSVSASSVSRSSSAPPVKRQHAGQ</sequence>
<dbReference type="GO" id="GO:0031267">
    <property type="term" value="F:small GTPase binding"/>
    <property type="evidence" value="ECO:0007669"/>
    <property type="project" value="TreeGrafter"/>
</dbReference>
<accession>A0A316V7W2</accession>
<feature type="region of interest" description="Disordered" evidence="1">
    <location>
        <begin position="110"/>
        <end position="214"/>
    </location>
</feature>
<dbReference type="InterPro" id="IPR035969">
    <property type="entry name" value="Rab-GAP_TBC_sf"/>
</dbReference>
<feature type="compositionally biased region" description="Basic and acidic residues" evidence="1">
    <location>
        <begin position="602"/>
        <end position="613"/>
    </location>
</feature>
<dbReference type="PANTHER" id="PTHR47219">
    <property type="entry name" value="RAB GTPASE-ACTIVATING PROTEIN 1-LIKE"/>
    <property type="match status" value="1"/>
</dbReference>